<dbReference type="PANTHER" id="PTHR47273:SF6">
    <property type="entry name" value="POLLEN OLE E 1 ALLERGEN AND EXTENSIN FAMILY PROTEIN"/>
    <property type="match status" value="1"/>
</dbReference>
<protein>
    <submittedName>
        <fullName evidence="1">Uncharacterized protein</fullName>
    </submittedName>
</protein>
<dbReference type="AlphaFoldDB" id="A0A2T8I3E6"/>
<gene>
    <name evidence="1" type="ORF">PAHAL_9G343900</name>
</gene>
<accession>A0A2T8I3E6</accession>
<dbReference type="EMBL" id="CM008054">
    <property type="protein sequence ID" value="PVH32198.1"/>
    <property type="molecule type" value="Genomic_DNA"/>
</dbReference>
<dbReference type="Pfam" id="PF01190">
    <property type="entry name" value="Pollen_Ole_e_1"/>
    <property type="match status" value="1"/>
</dbReference>
<organism evidence="1">
    <name type="scientific">Panicum hallii</name>
    <dbReference type="NCBI Taxonomy" id="206008"/>
    <lineage>
        <taxon>Eukaryota</taxon>
        <taxon>Viridiplantae</taxon>
        <taxon>Streptophyta</taxon>
        <taxon>Embryophyta</taxon>
        <taxon>Tracheophyta</taxon>
        <taxon>Spermatophyta</taxon>
        <taxon>Magnoliopsida</taxon>
        <taxon>Liliopsida</taxon>
        <taxon>Poales</taxon>
        <taxon>Poaceae</taxon>
        <taxon>PACMAD clade</taxon>
        <taxon>Panicoideae</taxon>
        <taxon>Panicodae</taxon>
        <taxon>Paniceae</taxon>
        <taxon>Panicinae</taxon>
        <taxon>Panicum</taxon>
        <taxon>Panicum sect. Panicum</taxon>
    </lineage>
</organism>
<proteinExistence type="predicted"/>
<reference evidence="1" key="1">
    <citation type="submission" date="2018-04" db="EMBL/GenBank/DDBJ databases">
        <title>WGS assembly of Panicum hallii.</title>
        <authorList>
            <person name="Lovell J."/>
            <person name="Jenkins J."/>
            <person name="Lowry D."/>
            <person name="Mamidi S."/>
            <person name="Sreedasyam A."/>
            <person name="Weng X."/>
            <person name="Barry K."/>
            <person name="Bonette J."/>
            <person name="Campitelli B."/>
            <person name="Daum C."/>
            <person name="Gordon S."/>
            <person name="Gould B."/>
            <person name="Lipzen A."/>
            <person name="Macqueen A."/>
            <person name="Palacio-Mejia J."/>
            <person name="Plott C."/>
            <person name="Shakirov E."/>
            <person name="Shu S."/>
            <person name="Yoshinaga Y."/>
            <person name="Zane M."/>
            <person name="Rokhsar D."/>
            <person name="Grimwood J."/>
            <person name="Schmutz J."/>
            <person name="Juenger T."/>
        </authorList>
    </citation>
    <scope>NUCLEOTIDE SEQUENCE [LARGE SCALE GENOMIC DNA]</scope>
    <source>
        <strain evidence="1">FIL2</strain>
    </source>
</reference>
<sequence length="245" mass="26902">MRRTYTLAFQVNVTDQPKHRRRALLYPPFLPRLSVLVVVWSGPNRELQSCDDMLRRRRAAAALLLILVAAAAAEEEAALLPAEPMELYFSPAELARIAGYGEEPVSSVLVSGQVACELCLRSGSDLLAFELPGAKIALLCKTDGPNDQVADSAFATTDEFGNFTIDLPSQLHATANLERACTVKVLQLPADSSCRLRHCPSTTYGLRLSSEEDGVRAYTTGVIRLQNSDTPHDKCVSVEERTERR</sequence>
<evidence type="ECO:0000313" key="1">
    <source>
        <dbReference type="EMBL" id="PVH32198.1"/>
    </source>
</evidence>
<dbReference type="Proteomes" id="UP000243499">
    <property type="component" value="Chromosome 9"/>
</dbReference>
<dbReference type="Gramene" id="PVH32198">
    <property type="protein sequence ID" value="PVH32198"/>
    <property type="gene ID" value="PAHAL_9G343900"/>
</dbReference>
<name>A0A2T8I3E6_9POAL</name>
<dbReference type="PANTHER" id="PTHR47273">
    <property type="entry name" value="EXPRESSED PROTEIN"/>
    <property type="match status" value="1"/>
</dbReference>